<dbReference type="PROSITE" id="PS51257">
    <property type="entry name" value="PROKAR_LIPOPROTEIN"/>
    <property type="match status" value="1"/>
</dbReference>
<protein>
    <submittedName>
        <fullName evidence="3">Uncharacterized protein</fullName>
    </submittedName>
</protein>
<proteinExistence type="predicted"/>
<dbReference type="Proteomes" id="UP000291483">
    <property type="component" value="Unassembled WGS sequence"/>
</dbReference>
<evidence type="ECO:0000256" key="1">
    <source>
        <dbReference type="SAM" id="MobiDB-lite"/>
    </source>
</evidence>
<sequence length="231" mass="23886">MGNMRRPKFVIAALGIAALALVGCSPQTEPTEQPGQTTPPATQTPTATESSAPATAASIVLSVTSIQVVDSAGTVMSENDYFEPAADVVATLTAALGTDPIVSRYEGGGDSPPGTSYDWGGFAIRDGEWTTEAPYYPEFSVLLTAATVGGLTISTSDGVAVGDSFSAVAAAHPEHVRSYADGPLQLEWTELPKFPEGYGVDIVPALSVLVVDSEHNDVVSRIITPAMNWGA</sequence>
<feature type="region of interest" description="Disordered" evidence="1">
    <location>
        <begin position="27"/>
        <end position="53"/>
    </location>
</feature>
<reference evidence="3 4" key="1">
    <citation type="submission" date="2019-02" db="EMBL/GenBank/DDBJ databases">
        <title>Sequencing the genomes of 1000 actinobacteria strains.</title>
        <authorList>
            <person name="Klenk H.-P."/>
        </authorList>
    </citation>
    <scope>NUCLEOTIDE SEQUENCE [LARGE SCALE GENOMIC DNA]</scope>
    <source>
        <strain evidence="3 4">DSM 18319</strain>
    </source>
</reference>
<dbReference type="OrthoDB" id="5123546at2"/>
<accession>A0A4V2GAX1</accession>
<dbReference type="AlphaFoldDB" id="A0A4V2GAX1"/>
<feature type="chain" id="PRO_5039694260" evidence="2">
    <location>
        <begin position="23"/>
        <end position="231"/>
    </location>
</feature>
<name>A0A4V2GAX1_9MICO</name>
<evidence type="ECO:0000256" key="2">
    <source>
        <dbReference type="SAM" id="SignalP"/>
    </source>
</evidence>
<dbReference type="RefSeq" id="WP_130506151.1">
    <property type="nucleotide sequence ID" value="NZ_SHLC01000001.1"/>
</dbReference>
<gene>
    <name evidence="3" type="ORF">EV379_2205</name>
</gene>
<keyword evidence="4" id="KW-1185">Reference proteome</keyword>
<organism evidence="3 4">
    <name type="scientific">Microterricola gilva</name>
    <dbReference type="NCBI Taxonomy" id="393267"/>
    <lineage>
        <taxon>Bacteria</taxon>
        <taxon>Bacillati</taxon>
        <taxon>Actinomycetota</taxon>
        <taxon>Actinomycetes</taxon>
        <taxon>Micrococcales</taxon>
        <taxon>Microbacteriaceae</taxon>
        <taxon>Microterricola</taxon>
    </lineage>
</organism>
<keyword evidence="2" id="KW-0732">Signal</keyword>
<feature type="signal peptide" evidence="2">
    <location>
        <begin position="1"/>
        <end position="22"/>
    </location>
</feature>
<evidence type="ECO:0000313" key="3">
    <source>
        <dbReference type="EMBL" id="RZU65866.1"/>
    </source>
</evidence>
<dbReference type="EMBL" id="SHLC01000001">
    <property type="protein sequence ID" value="RZU65866.1"/>
    <property type="molecule type" value="Genomic_DNA"/>
</dbReference>
<comment type="caution">
    <text evidence="3">The sequence shown here is derived from an EMBL/GenBank/DDBJ whole genome shotgun (WGS) entry which is preliminary data.</text>
</comment>
<evidence type="ECO:0000313" key="4">
    <source>
        <dbReference type="Proteomes" id="UP000291483"/>
    </source>
</evidence>